<evidence type="ECO:0000256" key="2">
    <source>
        <dbReference type="ARBA" id="ARBA00009767"/>
    </source>
</evidence>
<dbReference type="STRING" id="104623.Ser39006_02475"/>
<keyword evidence="4 5" id="KW-0808">Transferase</keyword>
<organism evidence="8 9">
    <name type="scientific">Serratia sp. (strain ATCC 39006)</name>
    <name type="common">Prodigiosinella confusarubida</name>
    <dbReference type="NCBI Taxonomy" id="104623"/>
    <lineage>
        <taxon>Bacteria</taxon>
        <taxon>Pseudomonadati</taxon>
        <taxon>Pseudomonadota</taxon>
        <taxon>Gammaproteobacteria</taxon>
        <taxon>Enterobacterales</taxon>
        <taxon>Pectobacteriaceae</taxon>
        <taxon>Prodigiosinella</taxon>
    </lineage>
</organism>
<dbReference type="Gene3D" id="3.20.20.70">
    <property type="entry name" value="Aldolase class I"/>
    <property type="match status" value="1"/>
</dbReference>
<dbReference type="PROSITE" id="PS50991">
    <property type="entry name" value="PYR_CT"/>
    <property type="match status" value="1"/>
</dbReference>
<reference evidence="8" key="4">
    <citation type="submission" date="2017-11" db="EMBL/GenBank/DDBJ databases">
        <title>Complete genome sequence of Serratia sp. ATCC 39006.</title>
        <authorList>
            <person name="Hampton H.G."/>
            <person name="Jackson S.A."/>
            <person name="Jauregui R."/>
            <person name="Poulter G.T.M."/>
            <person name="Salmond G.P.C."/>
            <person name="Fineran P.C."/>
        </authorList>
    </citation>
    <scope>NUCLEOTIDE SEQUENCE</scope>
    <source>
        <strain evidence="8">ATCC 39006</strain>
    </source>
</reference>
<feature type="domain" description="Pyruvate carboxyltransferase" evidence="6">
    <location>
        <begin position="32"/>
        <end position="305"/>
    </location>
</feature>
<evidence type="ECO:0000256" key="5">
    <source>
        <dbReference type="RuleBase" id="RU003523"/>
    </source>
</evidence>
<dbReference type="Gene3D" id="3.30.160.270">
    <property type="match status" value="1"/>
</dbReference>
<dbReference type="InterPro" id="IPR000891">
    <property type="entry name" value="PYR_CT"/>
</dbReference>
<dbReference type="InterPro" id="IPR039371">
    <property type="entry name" value="LeuA_N_DRE-TIM"/>
</dbReference>
<dbReference type="PROSITE" id="PS00816">
    <property type="entry name" value="AIPM_HOMOCIT_SYNTH_2"/>
    <property type="match status" value="1"/>
</dbReference>
<evidence type="ECO:0000313" key="7">
    <source>
        <dbReference type="EMBL" id="AUH01010.1"/>
    </source>
</evidence>
<dbReference type="EC" id="2.3.3.13" evidence="3"/>
<reference evidence="8 9" key="1">
    <citation type="journal article" date="2013" name="Genome Announc.">
        <title>Draft genome sequence of Serratia sp. strain ATCC 39006, a model bacterium for analysis of the biosynthesis and regulation of prodigiosin, a carbapenem, and gas vesicles.</title>
        <authorList>
            <person name="Fineran P.C."/>
            <person name="Iglesias Cans M.C."/>
            <person name="Ramsay J.P."/>
            <person name="Wilf N.M."/>
            <person name="Cossyleon D."/>
            <person name="McNeil M.B."/>
            <person name="Williamson N.R."/>
            <person name="Monson R.E."/>
            <person name="Becher S.A."/>
            <person name="Stanton J.A."/>
            <person name="Brugger K."/>
            <person name="Brown S.D."/>
            <person name="Salmond G.P."/>
        </authorList>
    </citation>
    <scope>NUCLEOTIDE SEQUENCE [LARGE SCALE GENOMIC DNA]</scope>
    <source>
        <strain evidence="8">ATCC 39006</strain>
        <strain evidence="9">ATCC 39006 / SC 11482</strain>
    </source>
</reference>
<gene>
    <name evidence="7" type="ORF">CWC46_15020</name>
    <name evidence="8" type="ORF">Ser39006_015025</name>
</gene>
<evidence type="ECO:0000256" key="4">
    <source>
        <dbReference type="ARBA" id="ARBA00022679"/>
    </source>
</evidence>
<evidence type="ECO:0000313" key="10">
    <source>
        <dbReference type="Proteomes" id="UP000233778"/>
    </source>
</evidence>
<dbReference type="PROSITE" id="PS00815">
    <property type="entry name" value="AIPM_HOMOCIT_SYNTH_1"/>
    <property type="match status" value="1"/>
</dbReference>
<proteinExistence type="inferred from homology"/>
<comment type="similarity">
    <text evidence="2">Belongs to the alpha-IPM synthase/homocitrate synthase family. LeuA type 2 subfamily.</text>
</comment>
<evidence type="ECO:0000256" key="3">
    <source>
        <dbReference type="ARBA" id="ARBA00012973"/>
    </source>
</evidence>
<dbReference type="GO" id="GO:0019752">
    <property type="term" value="P:carboxylic acid metabolic process"/>
    <property type="evidence" value="ECO:0007669"/>
    <property type="project" value="InterPro"/>
</dbReference>
<dbReference type="RefSeq" id="WP_021015739.1">
    <property type="nucleotide sequence ID" value="NZ_CP025084.1"/>
</dbReference>
<evidence type="ECO:0000259" key="6">
    <source>
        <dbReference type="PROSITE" id="PS50991"/>
    </source>
</evidence>
<dbReference type="Pfam" id="PF00682">
    <property type="entry name" value="HMGL-like"/>
    <property type="match status" value="1"/>
</dbReference>
<dbReference type="InterPro" id="IPR036230">
    <property type="entry name" value="LeuA_allosteric_dom_sf"/>
</dbReference>
<dbReference type="Proteomes" id="UP000017700">
    <property type="component" value="Chromosome"/>
</dbReference>
<reference evidence="7 10" key="3">
    <citation type="submission" date="2017-11" db="EMBL/GenBank/DDBJ databases">
        <title>Complete genome sequence of Serratia sp. ATCC 39006 LacA.</title>
        <authorList>
            <person name="Hampton H.G."/>
            <person name="Jackson S.A."/>
            <person name="Jauregui R."/>
            <person name="Poulter G.T.M."/>
            <person name="Salmond G.P.C."/>
            <person name="Fineran P.C."/>
        </authorList>
    </citation>
    <scope>NUCLEOTIDE SEQUENCE [LARGE SCALE GENOMIC DNA]</scope>
    <source>
        <strain evidence="7 10">ATCC 39006</strain>
    </source>
</reference>
<dbReference type="SUPFAM" id="SSF51569">
    <property type="entry name" value="Aldolase"/>
    <property type="match status" value="1"/>
</dbReference>
<dbReference type="CDD" id="cd07942">
    <property type="entry name" value="DRE_TIM_LeuA"/>
    <property type="match status" value="1"/>
</dbReference>
<dbReference type="InterPro" id="IPR002034">
    <property type="entry name" value="AIPM/Hcit_synth_CS"/>
</dbReference>
<keyword evidence="9" id="KW-1185">Reference proteome</keyword>
<dbReference type="EMBL" id="CP025084">
    <property type="protein sequence ID" value="AUH05331.1"/>
    <property type="molecule type" value="Genomic_DNA"/>
</dbReference>
<name>A0A2I5TL90_SERS3</name>
<dbReference type="KEGG" id="serq:CWC46_15020"/>
<reference evidence="8" key="2">
    <citation type="submission" date="2013-09" db="EMBL/GenBank/DDBJ databases">
        <authorList>
            <person name="Wang G."/>
            <person name="Yang Y."/>
            <person name="Su Y."/>
        </authorList>
    </citation>
    <scope>NUCLEOTIDE SEQUENCE</scope>
    <source>
        <strain evidence="8">ATCC 39006</strain>
    </source>
</reference>
<dbReference type="NCBIfam" id="NF002991">
    <property type="entry name" value="PRK03739.1"/>
    <property type="match status" value="1"/>
</dbReference>
<evidence type="ECO:0000256" key="1">
    <source>
        <dbReference type="ARBA" id="ARBA00000064"/>
    </source>
</evidence>
<dbReference type="PANTHER" id="PTHR46911">
    <property type="match status" value="1"/>
</dbReference>
<dbReference type="EMBL" id="CP025085">
    <property type="protein sequence ID" value="AUH01010.1"/>
    <property type="molecule type" value="Genomic_DNA"/>
</dbReference>
<accession>A0A2I5TL90</accession>
<dbReference type="GO" id="GO:0003852">
    <property type="term" value="F:2-isopropylmalate synthase activity"/>
    <property type="evidence" value="ECO:0007669"/>
    <property type="project" value="UniProtKB-EC"/>
</dbReference>
<dbReference type="PANTHER" id="PTHR46911:SF1">
    <property type="entry name" value="2-ISOPROPYLMALATE SYNTHASE"/>
    <property type="match status" value="1"/>
</dbReference>
<comment type="catalytic activity">
    <reaction evidence="1">
        <text>3-methyl-2-oxobutanoate + acetyl-CoA + H2O = (2S)-2-isopropylmalate + CoA + H(+)</text>
        <dbReference type="Rhea" id="RHEA:21524"/>
        <dbReference type="ChEBI" id="CHEBI:1178"/>
        <dbReference type="ChEBI" id="CHEBI:11851"/>
        <dbReference type="ChEBI" id="CHEBI:15377"/>
        <dbReference type="ChEBI" id="CHEBI:15378"/>
        <dbReference type="ChEBI" id="CHEBI:57287"/>
        <dbReference type="ChEBI" id="CHEBI:57288"/>
        <dbReference type="EC" id="2.3.3.13"/>
    </reaction>
</comment>
<evidence type="ECO:0000313" key="8">
    <source>
        <dbReference type="EMBL" id="AUH05331.1"/>
    </source>
</evidence>
<sequence length="518" mass="58985">MTAQLSGVKYRHSTPFSWQERQWPDRMLKQAPRWCSVDLRDGNQALPEPMQMQQKLALYHQLIAMGYKEIEVGFPAASETDYQFVRALIDKQLIPDDVRIQVLTQARESLIAETVASLRGVPEAVIHLYNSTSPQQREQVFNLSCTQVTELALQGIRWLMAAMEPIEQRWILQYSPESFTATEMDFAVEICNAVIDLWVGETGRNIIINLPATVELSTPNVYADQIEWISGQLHHRDKVTLCIHPHNDRGCAVAAAEMAMLAGAERVEGTLFGNGERTGNVDLVTLGLNMLVQGIDPMIDFRSLPKVVNIYESSTGMAVPARHPYAGSLVFTAFSGSHQDAIRKSLELQKYRTYWDVPYLPLDPHDIGRNYEGIIRINGQSGKGGLGYLLDYYYGIRPPRPLLIRFQQHIQVMADICNKELGHEFLYRQFLAFFDVEAKKFSHDEERPDATQYNLQPQWDSHRTRDSQIMSYVWATWQNDLVFGVGRGNSEAESRNKAWFQLVMSLPAVAENQTDRCL</sequence>
<dbReference type="OrthoDB" id="9803573at2"/>
<dbReference type="InterPro" id="IPR054692">
    <property type="entry name" value="LeuA-like_post-cat"/>
</dbReference>
<dbReference type="KEGG" id="sera:Ser39006_015025"/>
<dbReference type="InterPro" id="IPR013785">
    <property type="entry name" value="Aldolase_TIM"/>
</dbReference>
<dbReference type="AlphaFoldDB" id="A0A2I5TL90"/>
<protein>
    <recommendedName>
        <fullName evidence="3">2-isopropylmalate synthase</fullName>
        <ecNumber evidence="3">2.3.3.13</ecNumber>
    </recommendedName>
</protein>
<evidence type="ECO:0000313" key="9">
    <source>
        <dbReference type="Proteomes" id="UP000017700"/>
    </source>
</evidence>
<dbReference type="Pfam" id="PF22615">
    <property type="entry name" value="IPMS_D2"/>
    <property type="match status" value="1"/>
</dbReference>
<dbReference type="SUPFAM" id="SSF89000">
    <property type="entry name" value="post-HMGL domain-like"/>
    <property type="match status" value="1"/>
</dbReference>
<dbReference type="Proteomes" id="UP000233778">
    <property type="component" value="Chromosome"/>
</dbReference>